<dbReference type="InterPro" id="IPR051550">
    <property type="entry name" value="SCF-Subunits/Alg-Epimerases"/>
</dbReference>
<dbReference type="InterPro" id="IPR039448">
    <property type="entry name" value="Beta_helix"/>
</dbReference>
<protein>
    <recommendedName>
        <fullName evidence="2">Right handed beta helix domain-containing protein</fullName>
    </recommendedName>
</protein>
<feature type="domain" description="Right handed beta helix" evidence="2">
    <location>
        <begin position="127"/>
        <end position="279"/>
    </location>
</feature>
<evidence type="ECO:0000313" key="3">
    <source>
        <dbReference type="EMBL" id="QEG32914.1"/>
    </source>
</evidence>
<dbReference type="Pfam" id="PF13229">
    <property type="entry name" value="Beta_helix"/>
    <property type="match status" value="1"/>
</dbReference>
<evidence type="ECO:0000256" key="1">
    <source>
        <dbReference type="ARBA" id="ARBA00022737"/>
    </source>
</evidence>
<dbReference type="SUPFAM" id="SSF51126">
    <property type="entry name" value="Pectin lyase-like"/>
    <property type="match status" value="1"/>
</dbReference>
<name>A0A5B9Q1T2_9BACT</name>
<accession>A0A5B9Q1T2</accession>
<sequence>MSILTMHWTNLPKCACQIFCYVIGFIGCGSVSWCENLAEVAIKCLEVPEEYPSIQAAIDAAEDGETILIAPGVYHESLRISGKSVILASWYLTTKETKYIKQTVLDGSIVPDPDPEDDIDAVVDAVILIEPDAGPQTTILGFTIRDGDDGISCHAKSRILFNHFVNNKDAIDYEGGGGECRFNTFVANDDDAIDLDLACEVLVSNNILRDNDDDGIEIRLHDYEGPTLEIIIRDNTITGNGEDGIQVIDYPGHSDRRITIERNLIAENAMAGIGFMSDGITLEDYRGTTIPEPIALINNTICRNSYGLSGGGNVQVINNLFVENLHTPLKNVNGTAKLSHNLLWENGAEPIDSDLKSGLLIREDPQLDETYKPFVGSLCIDRGTTQIELRSQKNVVHPQAFRGSAPDLGAFEIR</sequence>
<reference evidence="3 4" key="1">
    <citation type="submission" date="2019-08" db="EMBL/GenBank/DDBJ databases">
        <title>Deep-cultivation of Planctomycetes and their phenomic and genomic characterization uncovers novel biology.</title>
        <authorList>
            <person name="Wiegand S."/>
            <person name="Jogler M."/>
            <person name="Boedeker C."/>
            <person name="Pinto D."/>
            <person name="Vollmers J."/>
            <person name="Rivas-Marin E."/>
            <person name="Kohn T."/>
            <person name="Peeters S.H."/>
            <person name="Heuer A."/>
            <person name="Rast P."/>
            <person name="Oberbeckmann S."/>
            <person name="Bunk B."/>
            <person name="Jeske O."/>
            <person name="Meyerdierks A."/>
            <person name="Storesund J.E."/>
            <person name="Kallscheuer N."/>
            <person name="Luecker S."/>
            <person name="Lage O.M."/>
            <person name="Pohl T."/>
            <person name="Merkel B.J."/>
            <person name="Hornburger P."/>
            <person name="Mueller R.-W."/>
            <person name="Bruemmer F."/>
            <person name="Labrenz M."/>
            <person name="Spormann A.M."/>
            <person name="Op den Camp H."/>
            <person name="Overmann J."/>
            <person name="Amann R."/>
            <person name="Jetten M.S.M."/>
            <person name="Mascher T."/>
            <person name="Medema M.H."/>
            <person name="Devos D.P."/>
            <person name="Kaster A.-K."/>
            <person name="Ovreas L."/>
            <person name="Rohde M."/>
            <person name="Galperin M.Y."/>
            <person name="Jogler C."/>
        </authorList>
    </citation>
    <scope>NUCLEOTIDE SEQUENCE [LARGE SCALE GENOMIC DNA]</scope>
    <source>
        <strain evidence="3 4">Pr1d</strain>
    </source>
</reference>
<keyword evidence="4" id="KW-1185">Reference proteome</keyword>
<dbReference type="InterPro" id="IPR012334">
    <property type="entry name" value="Pectin_lyas_fold"/>
</dbReference>
<dbReference type="RefSeq" id="WP_148071731.1">
    <property type="nucleotide sequence ID" value="NZ_CP042913.1"/>
</dbReference>
<dbReference type="InterPro" id="IPR006626">
    <property type="entry name" value="PbH1"/>
</dbReference>
<dbReference type="KEGG" id="bgok:Pr1d_01750"/>
<dbReference type="Gene3D" id="2.160.20.10">
    <property type="entry name" value="Single-stranded right-handed beta-helix, Pectin lyase-like"/>
    <property type="match status" value="1"/>
</dbReference>
<dbReference type="SMART" id="SM00710">
    <property type="entry name" value="PbH1"/>
    <property type="match status" value="5"/>
</dbReference>
<gene>
    <name evidence="3" type="ORF">Pr1d_01750</name>
</gene>
<dbReference type="OrthoDB" id="272910at2"/>
<dbReference type="InterPro" id="IPR011050">
    <property type="entry name" value="Pectin_lyase_fold/virulence"/>
</dbReference>
<dbReference type="PANTHER" id="PTHR22990:SF15">
    <property type="entry name" value="F-BOX ONLY PROTEIN 10"/>
    <property type="match status" value="1"/>
</dbReference>
<dbReference type="AlphaFoldDB" id="A0A5B9Q1T2"/>
<keyword evidence="1" id="KW-0677">Repeat</keyword>
<evidence type="ECO:0000259" key="2">
    <source>
        <dbReference type="Pfam" id="PF13229"/>
    </source>
</evidence>
<dbReference type="EMBL" id="CP042913">
    <property type="protein sequence ID" value="QEG32914.1"/>
    <property type="molecule type" value="Genomic_DNA"/>
</dbReference>
<dbReference type="PANTHER" id="PTHR22990">
    <property type="entry name" value="F-BOX ONLY PROTEIN"/>
    <property type="match status" value="1"/>
</dbReference>
<dbReference type="Proteomes" id="UP000323917">
    <property type="component" value="Chromosome"/>
</dbReference>
<proteinExistence type="predicted"/>
<evidence type="ECO:0000313" key="4">
    <source>
        <dbReference type="Proteomes" id="UP000323917"/>
    </source>
</evidence>
<organism evidence="3 4">
    <name type="scientific">Bythopirellula goksoeyrii</name>
    <dbReference type="NCBI Taxonomy" id="1400387"/>
    <lineage>
        <taxon>Bacteria</taxon>
        <taxon>Pseudomonadati</taxon>
        <taxon>Planctomycetota</taxon>
        <taxon>Planctomycetia</taxon>
        <taxon>Pirellulales</taxon>
        <taxon>Lacipirellulaceae</taxon>
        <taxon>Bythopirellula</taxon>
    </lineage>
</organism>